<evidence type="ECO:0000256" key="4">
    <source>
        <dbReference type="ARBA" id="ARBA00022741"/>
    </source>
</evidence>
<dbReference type="CDD" id="cd01335">
    <property type="entry name" value="Radical_SAM"/>
    <property type="match status" value="1"/>
</dbReference>
<evidence type="ECO:0000256" key="5">
    <source>
        <dbReference type="ARBA" id="ARBA00023004"/>
    </source>
</evidence>
<sequence length="334" mass="38139">MAQKIQNKFQLQDNFQRKFYYLRLSVTDVCNFKCQYCLPDGYQPSGKSHSFLALEEIQRVVRAFAHCGTTKVRLTGGEPSLRKDFSDIIHTVAQTKGIVKVATTTNGYRMKKQVKDWKQAGLTHINVSMDSLDPRRFYQITGENKFFEVMAGIERAFEVGFEQVKVNVVLLKGLNSDVLPDFLFWIKDRPIQLRFIELMQTGEMDRLFHQHHVSGVSIRNQLIADGWLQKKRLPSDGPAQVYSHPDYLGEVGLIMPYEKDFCASCNRLRISAKGKLHLCLFGEQGVDLRDLLQQDSQLPFLIDRIHQQLQTKAVSHYLHDGNSGMTPNLASIGG</sequence>
<dbReference type="InterPro" id="IPR010505">
    <property type="entry name" value="MoaA_twitch"/>
</dbReference>
<keyword evidence="5 10" id="KW-0408">Iron</keyword>
<evidence type="ECO:0000313" key="12">
    <source>
        <dbReference type="EMBL" id="GLT17571.1"/>
    </source>
</evidence>
<feature type="binding site" evidence="10">
    <location>
        <begin position="267"/>
        <end position="269"/>
    </location>
    <ligand>
        <name>GTP</name>
        <dbReference type="ChEBI" id="CHEBI:37565"/>
    </ligand>
</feature>
<feature type="binding site" evidence="10">
    <location>
        <position position="265"/>
    </location>
    <ligand>
        <name>[4Fe-4S] cluster</name>
        <dbReference type="ChEBI" id="CHEBI:49883"/>
        <label>2</label>
        <note>4Fe-4S-substrate</note>
    </ligand>
</feature>
<gene>
    <name evidence="10 12" type="primary">moaA</name>
    <name evidence="12" type="ORF">GCM10007938_13490</name>
</gene>
<comment type="pathway">
    <text evidence="10">Cofactor biosynthesis; molybdopterin biosynthesis.</text>
</comment>
<keyword evidence="3 10" id="KW-0479">Metal-binding</keyword>
<feature type="binding site" evidence="10">
    <location>
        <position position="104"/>
    </location>
    <ligand>
        <name>GTP</name>
        <dbReference type="ChEBI" id="CHEBI:37565"/>
    </ligand>
</feature>
<comment type="subunit">
    <text evidence="10">Monomer and homodimer.</text>
</comment>
<comment type="caution">
    <text evidence="12">The sequence shown here is derived from an EMBL/GenBank/DDBJ whole genome shotgun (WGS) entry which is preliminary data.</text>
</comment>
<dbReference type="Gene3D" id="3.20.20.70">
    <property type="entry name" value="Aldolase class I"/>
    <property type="match status" value="1"/>
</dbReference>
<dbReference type="Pfam" id="PF04055">
    <property type="entry name" value="Radical_SAM"/>
    <property type="match status" value="1"/>
</dbReference>
<comment type="catalytic activity">
    <reaction evidence="10">
        <text>GTP + AH2 + S-adenosyl-L-methionine = (8S)-3',8-cyclo-7,8-dihydroguanosine 5'-triphosphate + 5'-deoxyadenosine + L-methionine + A + H(+)</text>
        <dbReference type="Rhea" id="RHEA:49576"/>
        <dbReference type="ChEBI" id="CHEBI:13193"/>
        <dbReference type="ChEBI" id="CHEBI:15378"/>
        <dbReference type="ChEBI" id="CHEBI:17319"/>
        <dbReference type="ChEBI" id="CHEBI:17499"/>
        <dbReference type="ChEBI" id="CHEBI:37565"/>
        <dbReference type="ChEBI" id="CHEBI:57844"/>
        <dbReference type="ChEBI" id="CHEBI:59789"/>
        <dbReference type="ChEBI" id="CHEBI:131766"/>
        <dbReference type="EC" id="4.1.99.22"/>
    </reaction>
</comment>
<evidence type="ECO:0000256" key="9">
    <source>
        <dbReference type="ARBA" id="ARBA00023239"/>
    </source>
</evidence>
<evidence type="ECO:0000256" key="10">
    <source>
        <dbReference type="HAMAP-Rule" id="MF_01225"/>
    </source>
</evidence>
<dbReference type="InterPro" id="IPR013483">
    <property type="entry name" value="MoaA"/>
</dbReference>
<proteinExistence type="inferred from homology"/>
<dbReference type="PANTHER" id="PTHR22960:SF28">
    <property type="entry name" value="GTP 3',8-CYCLASE"/>
    <property type="match status" value="1"/>
</dbReference>
<dbReference type="SFLD" id="SFLDG01383">
    <property type="entry name" value="cyclic_pyranopterin_phosphate"/>
    <property type="match status" value="1"/>
</dbReference>
<keyword evidence="7 10" id="KW-0342">GTP-binding</keyword>
<dbReference type="InterPro" id="IPR013785">
    <property type="entry name" value="Aldolase_TIM"/>
</dbReference>
<feature type="binding site" evidence="10">
    <location>
        <position position="23"/>
    </location>
    <ligand>
        <name>GTP</name>
        <dbReference type="ChEBI" id="CHEBI:37565"/>
    </ligand>
</feature>
<dbReference type="InterPro" id="IPR007197">
    <property type="entry name" value="rSAM"/>
</dbReference>
<dbReference type="Proteomes" id="UP001157138">
    <property type="component" value="Unassembled WGS sequence"/>
</dbReference>
<feature type="binding site" evidence="10">
    <location>
        <position position="37"/>
    </location>
    <ligand>
        <name>[4Fe-4S] cluster</name>
        <dbReference type="ChEBI" id="CHEBI:49883"/>
        <label>1</label>
        <note>4Fe-4S-S-AdoMet</note>
    </ligand>
</feature>
<dbReference type="InterPro" id="IPR050105">
    <property type="entry name" value="MoCo_biosynth_MoaA/MoaC"/>
</dbReference>
<feature type="binding site" evidence="10">
    <location>
        <position position="73"/>
    </location>
    <ligand>
        <name>GTP</name>
        <dbReference type="ChEBI" id="CHEBI:37565"/>
    </ligand>
</feature>
<feature type="binding site" evidence="10">
    <location>
        <position position="128"/>
    </location>
    <ligand>
        <name>S-adenosyl-L-methionine</name>
        <dbReference type="ChEBI" id="CHEBI:59789"/>
    </ligand>
</feature>
<dbReference type="HAMAP" id="MF_01225_B">
    <property type="entry name" value="MoaA_B"/>
    <property type="match status" value="1"/>
</dbReference>
<keyword evidence="8 10" id="KW-0501">Molybdenum cofactor biosynthesis</keyword>
<dbReference type="SFLD" id="SFLDS00029">
    <property type="entry name" value="Radical_SAM"/>
    <property type="match status" value="1"/>
</dbReference>
<dbReference type="CDD" id="cd21117">
    <property type="entry name" value="Twitch_MoaA"/>
    <property type="match status" value="1"/>
</dbReference>
<dbReference type="Pfam" id="PF06463">
    <property type="entry name" value="Mob_synth_C"/>
    <property type="match status" value="1"/>
</dbReference>
<comment type="cofactor">
    <cofactor evidence="10">
        <name>[4Fe-4S] cluster</name>
        <dbReference type="ChEBI" id="CHEBI:49883"/>
    </cofactor>
    <text evidence="10">Binds 2 [4Fe-4S] clusters. Binds 1 [4Fe-4S] cluster coordinated with 3 cysteines and an exchangeable S-adenosyl-L-methionine and 1 [4Fe-4S] cluster coordinated with 3 cysteines and the GTP-derived substrate.</text>
</comment>
<dbReference type="PANTHER" id="PTHR22960">
    <property type="entry name" value="MOLYBDOPTERIN COFACTOR SYNTHESIS PROTEIN A"/>
    <property type="match status" value="1"/>
</dbReference>
<dbReference type="SUPFAM" id="SSF102114">
    <property type="entry name" value="Radical SAM enzymes"/>
    <property type="match status" value="1"/>
</dbReference>
<keyword evidence="2 10" id="KW-0949">S-adenosyl-L-methionine</keyword>
<feature type="binding site" evidence="10">
    <location>
        <position position="279"/>
    </location>
    <ligand>
        <name>[4Fe-4S] cluster</name>
        <dbReference type="ChEBI" id="CHEBI:49883"/>
        <label>2</label>
        <note>4Fe-4S-substrate</note>
    </ligand>
</feature>
<feature type="binding site" evidence="10">
    <location>
        <position position="262"/>
    </location>
    <ligand>
        <name>[4Fe-4S] cluster</name>
        <dbReference type="ChEBI" id="CHEBI:49883"/>
        <label>2</label>
        <note>4Fe-4S-substrate</note>
    </ligand>
</feature>
<evidence type="ECO:0000256" key="2">
    <source>
        <dbReference type="ARBA" id="ARBA00022691"/>
    </source>
</evidence>
<evidence type="ECO:0000256" key="7">
    <source>
        <dbReference type="ARBA" id="ARBA00023134"/>
    </source>
</evidence>
<evidence type="ECO:0000256" key="3">
    <source>
        <dbReference type="ARBA" id="ARBA00022723"/>
    </source>
</evidence>
<keyword evidence="13" id="KW-1185">Reference proteome</keyword>
<keyword evidence="1 10" id="KW-0004">4Fe-4S</keyword>
<dbReference type="EMBL" id="BSPW01000024">
    <property type="protein sequence ID" value="GLT17571.1"/>
    <property type="molecule type" value="Genomic_DNA"/>
</dbReference>
<dbReference type="SFLD" id="SFLDG01067">
    <property type="entry name" value="SPASM/twitch_domain_containing"/>
    <property type="match status" value="1"/>
</dbReference>
<name>A0ABQ6EWX5_9VIBR</name>
<keyword evidence="6 10" id="KW-0411">Iron-sulfur</keyword>
<evidence type="ECO:0000313" key="13">
    <source>
        <dbReference type="Proteomes" id="UP001157138"/>
    </source>
</evidence>
<dbReference type="PROSITE" id="PS51918">
    <property type="entry name" value="RADICAL_SAM"/>
    <property type="match status" value="1"/>
</dbReference>
<dbReference type="SFLD" id="SFLDG01386">
    <property type="entry name" value="main_SPASM_domain-containing"/>
    <property type="match status" value="1"/>
</dbReference>
<feature type="binding site" evidence="10">
    <location>
        <position position="165"/>
    </location>
    <ligand>
        <name>GTP</name>
        <dbReference type="ChEBI" id="CHEBI:37565"/>
    </ligand>
</feature>
<accession>A0ABQ6EWX5</accession>
<dbReference type="SMART" id="SM00729">
    <property type="entry name" value="Elp3"/>
    <property type="match status" value="1"/>
</dbReference>
<feature type="binding site" evidence="10">
    <location>
        <position position="77"/>
    </location>
    <ligand>
        <name>S-adenosyl-L-methionine</name>
        <dbReference type="ChEBI" id="CHEBI:59789"/>
    </ligand>
</feature>
<reference evidence="13" key="1">
    <citation type="journal article" date="2019" name="Int. J. Syst. Evol. Microbiol.">
        <title>The Global Catalogue of Microorganisms (GCM) 10K type strain sequencing project: providing services to taxonomists for standard genome sequencing and annotation.</title>
        <authorList>
            <consortium name="The Broad Institute Genomics Platform"/>
            <consortium name="The Broad Institute Genome Sequencing Center for Infectious Disease"/>
            <person name="Wu L."/>
            <person name="Ma J."/>
        </authorList>
    </citation>
    <scope>NUCLEOTIDE SEQUENCE [LARGE SCALE GENOMIC DNA]</scope>
    <source>
        <strain evidence="13">NBRC 108723</strain>
    </source>
</reference>
<feature type="domain" description="Radical SAM core" evidence="11">
    <location>
        <begin position="14"/>
        <end position="239"/>
    </location>
</feature>
<keyword evidence="4 10" id="KW-0547">Nucleotide-binding</keyword>
<evidence type="ECO:0000256" key="6">
    <source>
        <dbReference type="ARBA" id="ARBA00023014"/>
    </source>
</evidence>
<evidence type="ECO:0000256" key="1">
    <source>
        <dbReference type="ARBA" id="ARBA00022485"/>
    </source>
</evidence>
<feature type="binding site" evidence="10">
    <location>
        <position position="30"/>
    </location>
    <ligand>
        <name>[4Fe-4S] cluster</name>
        <dbReference type="ChEBI" id="CHEBI:49883"/>
        <label>1</label>
        <note>4Fe-4S-S-AdoMet</note>
    </ligand>
</feature>
<feature type="binding site" evidence="10">
    <location>
        <position position="34"/>
    </location>
    <ligand>
        <name>[4Fe-4S] cluster</name>
        <dbReference type="ChEBI" id="CHEBI:49883"/>
        <label>1</label>
        <note>4Fe-4S-S-AdoMet</note>
    </ligand>
</feature>
<dbReference type="InterPro" id="IPR006638">
    <property type="entry name" value="Elp3/MiaA/NifB-like_rSAM"/>
</dbReference>
<protein>
    <recommendedName>
        <fullName evidence="10">GTP 3',8-cyclase</fullName>
        <ecNumber evidence="10">4.1.99.22</ecNumber>
    </recommendedName>
    <alternativeName>
        <fullName evidence="10">Molybdenum cofactor biosynthesis protein A</fullName>
    </alternativeName>
</protein>
<dbReference type="NCBIfam" id="TIGR02666">
    <property type="entry name" value="moaA"/>
    <property type="match status" value="1"/>
</dbReference>
<evidence type="ECO:0000256" key="8">
    <source>
        <dbReference type="ARBA" id="ARBA00023150"/>
    </source>
</evidence>
<feature type="binding site" evidence="10">
    <location>
        <position position="199"/>
    </location>
    <ligand>
        <name>S-adenosyl-L-methionine</name>
        <dbReference type="ChEBI" id="CHEBI:59789"/>
    </ligand>
</feature>
<dbReference type="InterPro" id="IPR040064">
    <property type="entry name" value="MoaA-like"/>
</dbReference>
<evidence type="ECO:0000259" key="11">
    <source>
        <dbReference type="PROSITE" id="PS51918"/>
    </source>
</evidence>
<keyword evidence="9 10" id="KW-0456">Lyase</keyword>
<comment type="similarity">
    <text evidence="10">Belongs to the radical SAM superfamily. MoaA family.</text>
</comment>
<feature type="binding site" evidence="10">
    <location>
        <position position="36"/>
    </location>
    <ligand>
        <name>S-adenosyl-L-methionine</name>
        <dbReference type="ChEBI" id="CHEBI:59789"/>
    </ligand>
</feature>
<organism evidence="12 13">
    <name type="scientific">Vibrio zhanjiangensis</name>
    <dbReference type="NCBI Taxonomy" id="1046128"/>
    <lineage>
        <taxon>Bacteria</taxon>
        <taxon>Pseudomonadati</taxon>
        <taxon>Pseudomonadota</taxon>
        <taxon>Gammaproteobacteria</taxon>
        <taxon>Vibrionales</taxon>
        <taxon>Vibrionaceae</taxon>
        <taxon>Vibrio</taxon>
    </lineage>
</organism>
<dbReference type="InterPro" id="IPR058240">
    <property type="entry name" value="rSAM_sf"/>
</dbReference>
<comment type="function">
    <text evidence="10">Catalyzes the cyclization of GTP to (8S)-3',8-cyclo-7,8-dihydroguanosine 5'-triphosphate.</text>
</comment>
<dbReference type="EC" id="4.1.99.22" evidence="10"/>